<organism evidence="8 9">
    <name type="scientific">Jiangella asiatica</name>
    <dbReference type="NCBI Taxonomy" id="2530372"/>
    <lineage>
        <taxon>Bacteria</taxon>
        <taxon>Bacillati</taxon>
        <taxon>Actinomycetota</taxon>
        <taxon>Actinomycetes</taxon>
        <taxon>Jiangellales</taxon>
        <taxon>Jiangellaceae</taxon>
        <taxon>Jiangella</taxon>
    </lineage>
</organism>
<dbReference type="SMART" id="SM01130">
    <property type="entry name" value="DHDPS"/>
    <property type="match status" value="1"/>
</dbReference>
<feature type="compositionally biased region" description="Basic residues" evidence="7">
    <location>
        <begin position="24"/>
        <end position="34"/>
    </location>
</feature>
<feature type="binding site" evidence="6">
    <location>
        <position position="254"/>
    </location>
    <ligand>
        <name>pyruvate</name>
        <dbReference type="ChEBI" id="CHEBI:15361"/>
    </ligand>
</feature>
<evidence type="ECO:0000256" key="3">
    <source>
        <dbReference type="ARBA" id="ARBA00023270"/>
    </source>
</evidence>
<evidence type="ECO:0000256" key="4">
    <source>
        <dbReference type="PIRNR" id="PIRNR001365"/>
    </source>
</evidence>
<dbReference type="GO" id="GO:0044281">
    <property type="term" value="P:small molecule metabolic process"/>
    <property type="evidence" value="ECO:0007669"/>
    <property type="project" value="UniProtKB-ARBA"/>
</dbReference>
<keyword evidence="9" id="KW-1185">Reference proteome</keyword>
<sequence>MGSDHRRHGHLDRAAHPLPARHAAAVHRKPHRRRGEGMTGNAQKGIMNAHLSGMIPPVVSPLTDAHRADVAAVERLAAHVIGGGAGGVFVLGSCGEGPTLEPDVARAITRAYVDAVAGAVPVLAGVGETSTERAVRAAAEYEQLGVDALVVMAPMYFDAETDGAVIRHATAIAAATSLPLVVYNIPHLTHHPITPRALRELAAIDAVVALKESSGNWDIYSALAQTARAAGLRVFQGAEALIGRSLLAGADGAVPGIANVVPDLATALVRAGLSGDGAQVSTLQARLDEVCTLYRSGFWLTSLKSALAELGITGGTAGAALPPLDAGGSDEVRRVLTTLGLLGAPA</sequence>
<dbReference type="OrthoDB" id="3175637at2"/>
<keyword evidence="2 4" id="KW-0456">Lyase</keyword>
<dbReference type="InterPro" id="IPR002220">
    <property type="entry name" value="DapA-like"/>
</dbReference>
<evidence type="ECO:0000313" key="8">
    <source>
        <dbReference type="EMBL" id="TDE07993.1"/>
    </source>
</evidence>
<dbReference type="InterPro" id="IPR013785">
    <property type="entry name" value="Aldolase_TIM"/>
</dbReference>
<name>A0A4R5DCK1_9ACTN</name>
<dbReference type="CDD" id="cd00408">
    <property type="entry name" value="DHDPS-like"/>
    <property type="match status" value="1"/>
</dbReference>
<evidence type="ECO:0000256" key="1">
    <source>
        <dbReference type="ARBA" id="ARBA00007592"/>
    </source>
</evidence>
<dbReference type="Proteomes" id="UP000294739">
    <property type="component" value="Unassembled WGS sequence"/>
</dbReference>
<evidence type="ECO:0000256" key="6">
    <source>
        <dbReference type="PIRSR" id="PIRSR001365-2"/>
    </source>
</evidence>
<dbReference type="Pfam" id="PF00701">
    <property type="entry name" value="DHDPS"/>
    <property type="match status" value="1"/>
</dbReference>
<dbReference type="EMBL" id="SMKZ01000028">
    <property type="protein sequence ID" value="TDE07993.1"/>
    <property type="molecule type" value="Genomic_DNA"/>
</dbReference>
<dbReference type="PIRSF" id="PIRSF001365">
    <property type="entry name" value="DHDPS"/>
    <property type="match status" value="1"/>
</dbReference>
<dbReference type="PANTHER" id="PTHR12128">
    <property type="entry name" value="DIHYDRODIPICOLINATE SYNTHASE"/>
    <property type="match status" value="1"/>
</dbReference>
<dbReference type="GO" id="GO:0008840">
    <property type="term" value="F:4-hydroxy-tetrahydrodipicolinate synthase activity"/>
    <property type="evidence" value="ECO:0007669"/>
    <property type="project" value="TreeGrafter"/>
</dbReference>
<dbReference type="PRINTS" id="PR00146">
    <property type="entry name" value="DHPICSNTHASE"/>
</dbReference>
<evidence type="ECO:0000256" key="2">
    <source>
        <dbReference type="ARBA" id="ARBA00023239"/>
    </source>
</evidence>
<feature type="region of interest" description="Disordered" evidence="7">
    <location>
        <begin position="1"/>
        <end position="41"/>
    </location>
</feature>
<dbReference type="Gene3D" id="3.20.20.70">
    <property type="entry name" value="Aldolase class I"/>
    <property type="match status" value="1"/>
</dbReference>
<proteinExistence type="inferred from homology"/>
<gene>
    <name evidence="8" type="ORF">E1269_18815</name>
</gene>
<evidence type="ECO:0000256" key="5">
    <source>
        <dbReference type="PIRSR" id="PIRSR001365-1"/>
    </source>
</evidence>
<dbReference type="AlphaFoldDB" id="A0A4R5DCK1"/>
<accession>A0A4R5DCK1</accession>
<dbReference type="PANTHER" id="PTHR12128:SF66">
    <property type="entry name" value="4-HYDROXY-2-OXOGLUTARATE ALDOLASE, MITOCHONDRIAL"/>
    <property type="match status" value="1"/>
</dbReference>
<evidence type="ECO:0000313" key="9">
    <source>
        <dbReference type="Proteomes" id="UP000294739"/>
    </source>
</evidence>
<evidence type="ECO:0000256" key="7">
    <source>
        <dbReference type="SAM" id="MobiDB-lite"/>
    </source>
</evidence>
<reference evidence="8 9" key="1">
    <citation type="submission" date="2019-03" db="EMBL/GenBank/DDBJ databases">
        <title>Draft genome sequences of novel Actinobacteria.</title>
        <authorList>
            <person name="Sahin N."/>
            <person name="Ay H."/>
            <person name="Saygin H."/>
        </authorList>
    </citation>
    <scope>NUCLEOTIDE SEQUENCE [LARGE SCALE GENOMIC DNA]</scope>
    <source>
        <strain evidence="8 9">5K138</strain>
    </source>
</reference>
<protein>
    <submittedName>
        <fullName evidence="8">Dihydrodipicolinate synthase family protein</fullName>
    </submittedName>
</protein>
<dbReference type="SUPFAM" id="SSF51569">
    <property type="entry name" value="Aldolase"/>
    <property type="match status" value="1"/>
</dbReference>
<feature type="active site" description="Proton donor/acceptor" evidence="5">
    <location>
        <position position="183"/>
    </location>
</feature>
<feature type="active site" description="Schiff-base intermediate with substrate" evidence="5">
    <location>
        <position position="211"/>
    </location>
</feature>
<comment type="caution">
    <text evidence="8">The sequence shown here is derived from an EMBL/GenBank/DDBJ whole genome shotgun (WGS) entry which is preliminary data.</text>
</comment>
<keyword evidence="3" id="KW-0704">Schiff base</keyword>
<dbReference type="InterPro" id="IPR020625">
    <property type="entry name" value="Schiff_base-form_aldolases_AS"/>
</dbReference>
<dbReference type="PROSITE" id="PS00666">
    <property type="entry name" value="DHDPS_2"/>
    <property type="match status" value="1"/>
</dbReference>
<dbReference type="InParanoid" id="A0A4R5DCK1"/>
<comment type="similarity">
    <text evidence="1 4">Belongs to the DapA family.</text>
</comment>
<feature type="compositionally biased region" description="Basic residues" evidence="7">
    <location>
        <begin position="1"/>
        <end position="10"/>
    </location>
</feature>